<dbReference type="RefSeq" id="WP_169021581.1">
    <property type="nucleotide sequence ID" value="NZ_JABBMT010000050.1"/>
</dbReference>
<feature type="chain" id="PRO_5030971128" evidence="1">
    <location>
        <begin position="28"/>
        <end position="102"/>
    </location>
</feature>
<accession>A0A7Y0DW43</accession>
<dbReference type="EMBL" id="JABBMT010000050">
    <property type="protein sequence ID" value="NMM42685.1"/>
    <property type="molecule type" value="Genomic_DNA"/>
</dbReference>
<proteinExistence type="predicted"/>
<protein>
    <submittedName>
        <fullName evidence="2">Uncharacterized protein</fullName>
    </submittedName>
</protein>
<evidence type="ECO:0000313" key="3">
    <source>
        <dbReference type="Proteomes" id="UP000570493"/>
    </source>
</evidence>
<dbReference type="Proteomes" id="UP000570493">
    <property type="component" value="Unassembled WGS sequence"/>
</dbReference>
<comment type="caution">
    <text evidence="2">The sequence shown here is derived from an EMBL/GenBank/DDBJ whole genome shotgun (WGS) entry which is preliminary data.</text>
</comment>
<sequence>MSNVIHRIVSHAMLFTLLMSVSLTVLAQGFDDHDHLSPTANYVACDIPDQANLDVDLDTHVDGISIRVLQPLPENILSLYVSSTFVQPFSYAYQRGPPAYFI</sequence>
<name>A0A7Y0DW43_9GAMM</name>
<reference evidence="2" key="1">
    <citation type="submission" date="2020-04" db="EMBL/GenBank/DDBJ databases">
        <title>Genome Sequencing for Pseudoaltermonas arctica.</title>
        <authorList>
            <person name="Elkins N.S."/>
        </authorList>
    </citation>
    <scope>NUCLEOTIDE SEQUENCE [LARGE SCALE GENOMIC DNA]</scope>
    <source>
        <strain evidence="2">NEC-BIFX-2020_0012</strain>
    </source>
</reference>
<keyword evidence="1" id="KW-0732">Signal</keyword>
<organism evidence="2 3">
    <name type="scientific">Pseudoalteromonas arctica</name>
    <dbReference type="NCBI Taxonomy" id="394751"/>
    <lineage>
        <taxon>Bacteria</taxon>
        <taxon>Pseudomonadati</taxon>
        <taxon>Pseudomonadota</taxon>
        <taxon>Gammaproteobacteria</taxon>
        <taxon>Alteromonadales</taxon>
        <taxon>Pseudoalteromonadaceae</taxon>
        <taxon>Pseudoalteromonas</taxon>
    </lineage>
</organism>
<feature type="signal peptide" evidence="1">
    <location>
        <begin position="1"/>
        <end position="27"/>
    </location>
</feature>
<gene>
    <name evidence="2" type="ORF">HHO47_18220</name>
</gene>
<keyword evidence="3" id="KW-1185">Reference proteome</keyword>
<evidence type="ECO:0000256" key="1">
    <source>
        <dbReference type="SAM" id="SignalP"/>
    </source>
</evidence>
<dbReference type="AlphaFoldDB" id="A0A7Y0DW43"/>
<evidence type="ECO:0000313" key="2">
    <source>
        <dbReference type="EMBL" id="NMM42685.1"/>
    </source>
</evidence>